<dbReference type="PANTHER" id="PTHR31218">
    <property type="entry name" value="WAT1-RELATED PROTEIN"/>
    <property type="match status" value="1"/>
</dbReference>
<sequence>MVAEAFNLGVTYRRLKPHLLMVLVQIASAFLYFILEAAFSRGMNPHVYVTYRHIVGGLVLFPFAYSLESKIRPRMTLIMFIEVFLYSLLGVGLTLNMYFASLEYTSPAFLSATVNMIPTLTFLLAIFFRLETLNLRKRHGLAKAIGTIVSLLGVMTITLYRGPAIRSLWKSSIHLTRGEFKSNWIKGPILSVASCIAWSIWFTMQGYTMKRYPAPLSLATWANFIGAAQSAVFTSVAVRHQSKAWVSKSLMDIVTILFGGMVSSALNFMMIMHCSKEKGPVFVTMFCPLQTLLVVVFAYFILGEKLYTA</sequence>
<gene>
    <name evidence="8" type="ORF">RND81_02G006300</name>
</gene>
<evidence type="ECO:0000313" key="9">
    <source>
        <dbReference type="Proteomes" id="UP001443914"/>
    </source>
</evidence>
<organism evidence="8 9">
    <name type="scientific">Saponaria officinalis</name>
    <name type="common">Common soapwort</name>
    <name type="synonym">Lychnis saponaria</name>
    <dbReference type="NCBI Taxonomy" id="3572"/>
    <lineage>
        <taxon>Eukaryota</taxon>
        <taxon>Viridiplantae</taxon>
        <taxon>Streptophyta</taxon>
        <taxon>Embryophyta</taxon>
        <taxon>Tracheophyta</taxon>
        <taxon>Spermatophyta</taxon>
        <taxon>Magnoliopsida</taxon>
        <taxon>eudicotyledons</taxon>
        <taxon>Gunneridae</taxon>
        <taxon>Pentapetalae</taxon>
        <taxon>Caryophyllales</taxon>
        <taxon>Caryophyllaceae</taxon>
        <taxon>Caryophylleae</taxon>
        <taxon>Saponaria</taxon>
    </lineage>
</organism>
<evidence type="ECO:0000256" key="1">
    <source>
        <dbReference type="ARBA" id="ARBA00004141"/>
    </source>
</evidence>
<feature type="domain" description="EamA" evidence="7">
    <location>
        <begin position="186"/>
        <end position="307"/>
    </location>
</feature>
<evidence type="ECO:0000256" key="6">
    <source>
        <dbReference type="RuleBase" id="RU363077"/>
    </source>
</evidence>
<name>A0AAW1MJA3_SAPOF</name>
<evidence type="ECO:0000313" key="8">
    <source>
        <dbReference type="EMBL" id="KAK9747658.1"/>
    </source>
</evidence>
<comment type="similarity">
    <text evidence="2 6">Belongs to the drug/metabolite transporter (DMT) superfamily. Plant drug/metabolite exporter (P-DME) (TC 2.A.7.4) family.</text>
</comment>
<reference evidence="8" key="1">
    <citation type="submission" date="2024-03" db="EMBL/GenBank/DDBJ databases">
        <title>WGS assembly of Saponaria officinalis var. Norfolk2.</title>
        <authorList>
            <person name="Jenkins J."/>
            <person name="Shu S."/>
            <person name="Grimwood J."/>
            <person name="Barry K."/>
            <person name="Goodstein D."/>
            <person name="Schmutz J."/>
            <person name="Leebens-Mack J."/>
            <person name="Osbourn A."/>
        </authorList>
    </citation>
    <scope>NUCLEOTIDE SEQUENCE [LARGE SCALE GENOMIC DNA]</scope>
    <source>
        <strain evidence="8">JIC</strain>
    </source>
</reference>
<dbReference type="AlphaFoldDB" id="A0AAW1MJA3"/>
<keyword evidence="9" id="KW-1185">Reference proteome</keyword>
<feature type="domain" description="EamA" evidence="7">
    <location>
        <begin position="18"/>
        <end position="157"/>
    </location>
</feature>
<protein>
    <recommendedName>
        <fullName evidence="6">WAT1-related protein</fullName>
    </recommendedName>
</protein>
<keyword evidence="3 6" id="KW-0812">Transmembrane</keyword>
<evidence type="ECO:0000256" key="4">
    <source>
        <dbReference type="ARBA" id="ARBA00022989"/>
    </source>
</evidence>
<feature type="transmembrane region" description="Helical" evidence="6">
    <location>
        <begin position="18"/>
        <end position="35"/>
    </location>
</feature>
<dbReference type="Pfam" id="PF00892">
    <property type="entry name" value="EamA"/>
    <property type="match status" value="2"/>
</dbReference>
<comment type="caution">
    <text evidence="8">The sequence shown here is derived from an EMBL/GenBank/DDBJ whole genome shotgun (WGS) entry which is preliminary data.</text>
</comment>
<dbReference type="InterPro" id="IPR037185">
    <property type="entry name" value="EmrE-like"/>
</dbReference>
<feature type="transmembrane region" description="Helical" evidence="6">
    <location>
        <begin position="250"/>
        <end position="269"/>
    </location>
</feature>
<feature type="transmembrane region" description="Helical" evidence="6">
    <location>
        <begin position="47"/>
        <end position="65"/>
    </location>
</feature>
<keyword evidence="5 6" id="KW-0472">Membrane</keyword>
<dbReference type="InterPro" id="IPR000620">
    <property type="entry name" value="EamA_dom"/>
</dbReference>
<proteinExistence type="inferred from homology"/>
<feature type="transmembrane region" description="Helical" evidence="6">
    <location>
        <begin position="77"/>
        <end position="100"/>
    </location>
</feature>
<evidence type="ECO:0000259" key="7">
    <source>
        <dbReference type="Pfam" id="PF00892"/>
    </source>
</evidence>
<feature type="transmembrane region" description="Helical" evidence="6">
    <location>
        <begin position="106"/>
        <end position="128"/>
    </location>
</feature>
<feature type="transmembrane region" description="Helical" evidence="6">
    <location>
        <begin position="140"/>
        <end position="160"/>
    </location>
</feature>
<comment type="subcellular location">
    <subcellularLocation>
        <location evidence="1 6">Membrane</location>
        <topology evidence="1 6">Multi-pass membrane protein</topology>
    </subcellularLocation>
</comment>
<dbReference type="EMBL" id="JBDFQZ010000002">
    <property type="protein sequence ID" value="KAK9747658.1"/>
    <property type="molecule type" value="Genomic_DNA"/>
</dbReference>
<accession>A0AAW1MJA3</accession>
<keyword evidence="4 6" id="KW-1133">Transmembrane helix</keyword>
<dbReference type="InterPro" id="IPR030184">
    <property type="entry name" value="WAT1-related"/>
</dbReference>
<dbReference type="GO" id="GO:0016020">
    <property type="term" value="C:membrane"/>
    <property type="evidence" value="ECO:0007669"/>
    <property type="project" value="UniProtKB-SubCell"/>
</dbReference>
<evidence type="ECO:0000256" key="3">
    <source>
        <dbReference type="ARBA" id="ARBA00022692"/>
    </source>
</evidence>
<dbReference type="SUPFAM" id="SSF103481">
    <property type="entry name" value="Multidrug resistance efflux transporter EmrE"/>
    <property type="match status" value="1"/>
</dbReference>
<dbReference type="GO" id="GO:0022857">
    <property type="term" value="F:transmembrane transporter activity"/>
    <property type="evidence" value="ECO:0007669"/>
    <property type="project" value="InterPro"/>
</dbReference>
<feature type="transmembrane region" description="Helical" evidence="6">
    <location>
        <begin position="281"/>
        <end position="302"/>
    </location>
</feature>
<evidence type="ECO:0000256" key="5">
    <source>
        <dbReference type="ARBA" id="ARBA00023136"/>
    </source>
</evidence>
<evidence type="ECO:0000256" key="2">
    <source>
        <dbReference type="ARBA" id="ARBA00007635"/>
    </source>
</evidence>
<dbReference type="Proteomes" id="UP001443914">
    <property type="component" value="Unassembled WGS sequence"/>
</dbReference>
<feature type="transmembrane region" description="Helical" evidence="6">
    <location>
        <begin position="184"/>
        <end position="204"/>
    </location>
</feature>